<dbReference type="Pfam" id="PF06325">
    <property type="entry name" value="PrmA"/>
    <property type="match status" value="1"/>
</dbReference>
<dbReference type="Proteomes" id="UP000186002">
    <property type="component" value="Unassembled WGS sequence"/>
</dbReference>
<keyword evidence="3" id="KW-0949">S-adenosyl-L-methionine</keyword>
<dbReference type="PANTHER" id="PTHR45875">
    <property type="entry name" value="METHYLTRANSFERASE N6AMT1"/>
    <property type="match status" value="1"/>
</dbReference>
<dbReference type="GO" id="GO:0008276">
    <property type="term" value="F:protein methyltransferase activity"/>
    <property type="evidence" value="ECO:0007669"/>
    <property type="project" value="TreeGrafter"/>
</dbReference>
<protein>
    <submittedName>
        <fullName evidence="4">Release factor glutamine methyltransferase</fullName>
    </submittedName>
</protein>
<dbReference type="InterPro" id="IPR052190">
    <property type="entry name" value="Euk-Arch_PrmC-MTase"/>
</dbReference>
<sequence length="235" mass="25086">MAKITVSSCAEPEVQKSVDVFSPTEYTTMLIGFLQENADRVADRAVCEIGTGNGVIAMQAAVLGARSVTVSDVEQDALDAVSASFSRLGQGPTEFSCLNGPLWQPHGKRRYDVILANLPHFPTPSLTLPGRLPTWSMGGADGRKMLDPFLEGLTGHLAPGGLAAFTHNRFVGIDQTRTFLEARGMSLQTCCETIVHLSPLKVSALTHGPDGYGPDVFTLGNHVFGRVCLAIASWT</sequence>
<dbReference type="Gene3D" id="3.40.50.150">
    <property type="entry name" value="Vaccinia Virus protein VP39"/>
    <property type="match status" value="1"/>
</dbReference>
<dbReference type="InterPro" id="IPR029063">
    <property type="entry name" value="SAM-dependent_MTases_sf"/>
</dbReference>
<dbReference type="PANTHER" id="PTHR45875:SF1">
    <property type="entry name" value="METHYLTRANSFERASE N6AMT1"/>
    <property type="match status" value="1"/>
</dbReference>
<dbReference type="GO" id="GO:0035657">
    <property type="term" value="C:eRF1 methyltransferase complex"/>
    <property type="evidence" value="ECO:0007669"/>
    <property type="project" value="TreeGrafter"/>
</dbReference>
<dbReference type="OrthoDB" id="9800643at2"/>
<keyword evidence="5" id="KW-1185">Reference proteome</keyword>
<reference evidence="4 5" key="1">
    <citation type="submission" date="2016-11" db="EMBL/GenBank/DDBJ databases">
        <authorList>
            <person name="Jaros S."/>
            <person name="Januszkiewicz K."/>
            <person name="Wedrychowicz H."/>
        </authorList>
    </citation>
    <scope>NUCLEOTIDE SEQUENCE [LARGE SCALE GENOMIC DNA]</scope>
    <source>
        <strain evidence="4 5">DSM 22153</strain>
    </source>
</reference>
<dbReference type="STRING" id="735517.SAMN05444272_2906"/>
<dbReference type="CDD" id="cd02440">
    <property type="entry name" value="AdoMet_MTases"/>
    <property type="match status" value="1"/>
</dbReference>
<evidence type="ECO:0000256" key="1">
    <source>
        <dbReference type="ARBA" id="ARBA00022603"/>
    </source>
</evidence>
<keyword evidence="2 4" id="KW-0808">Transferase</keyword>
<evidence type="ECO:0000256" key="3">
    <source>
        <dbReference type="ARBA" id="ARBA00022691"/>
    </source>
</evidence>
<proteinExistence type="predicted"/>
<evidence type="ECO:0000313" key="4">
    <source>
        <dbReference type="EMBL" id="SHM66457.1"/>
    </source>
</evidence>
<dbReference type="EMBL" id="FRBW01000003">
    <property type="protein sequence ID" value="SHM66457.1"/>
    <property type="molecule type" value="Genomic_DNA"/>
</dbReference>
<keyword evidence="1 4" id="KW-0489">Methyltransferase</keyword>
<evidence type="ECO:0000256" key="2">
    <source>
        <dbReference type="ARBA" id="ARBA00022679"/>
    </source>
</evidence>
<dbReference type="SUPFAM" id="SSF53335">
    <property type="entry name" value="S-adenosyl-L-methionine-dependent methyltransferases"/>
    <property type="match status" value="1"/>
</dbReference>
<dbReference type="AlphaFoldDB" id="A0A1M7KLX0"/>
<accession>A0A1M7KLX0</accession>
<organism evidence="4 5">
    <name type="scientific">Roseibium suaedae</name>
    <dbReference type="NCBI Taxonomy" id="735517"/>
    <lineage>
        <taxon>Bacteria</taxon>
        <taxon>Pseudomonadati</taxon>
        <taxon>Pseudomonadota</taxon>
        <taxon>Alphaproteobacteria</taxon>
        <taxon>Hyphomicrobiales</taxon>
        <taxon>Stappiaceae</taxon>
        <taxon>Roseibium</taxon>
    </lineage>
</organism>
<dbReference type="GO" id="GO:0032259">
    <property type="term" value="P:methylation"/>
    <property type="evidence" value="ECO:0007669"/>
    <property type="project" value="UniProtKB-KW"/>
</dbReference>
<dbReference type="GO" id="GO:0008757">
    <property type="term" value="F:S-adenosylmethionine-dependent methyltransferase activity"/>
    <property type="evidence" value="ECO:0007669"/>
    <property type="project" value="TreeGrafter"/>
</dbReference>
<gene>
    <name evidence="4" type="ORF">SAMN05444272_2906</name>
</gene>
<name>A0A1M7KLX0_9HYPH</name>
<evidence type="ECO:0000313" key="5">
    <source>
        <dbReference type="Proteomes" id="UP000186002"/>
    </source>
</evidence>
<dbReference type="RefSeq" id="WP_073014042.1">
    <property type="nucleotide sequence ID" value="NZ_FRBW01000003.1"/>
</dbReference>